<evidence type="ECO:0000313" key="3">
    <source>
        <dbReference type="Proteomes" id="UP000317909"/>
    </source>
</evidence>
<dbReference type="EMBL" id="CP036339">
    <property type="protein sequence ID" value="QDT75674.1"/>
    <property type="molecule type" value="Genomic_DNA"/>
</dbReference>
<keyword evidence="3" id="KW-1185">Reference proteome</keyword>
<accession>A0A517U4W4</accession>
<sequence length="80" mass="8660">MVGGPASQEFPRGQGARRRGPVRTAQEPSAPLLARIKNWQNDESEVVLPRSEMAAAIGNALNQAAGAEARVRRLIGWRGR</sequence>
<dbReference type="AlphaFoldDB" id="A0A517U4W4"/>
<dbReference type="KEGG" id="llh:I41_49160"/>
<reference evidence="2 3" key="1">
    <citation type="submission" date="2019-02" db="EMBL/GenBank/DDBJ databases">
        <title>Deep-cultivation of Planctomycetes and their phenomic and genomic characterization uncovers novel biology.</title>
        <authorList>
            <person name="Wiegand S."/>
            <person name="Jogler M."/>
            <person name="Boedeker C."/>
            <person name="Pinto D."/>
            <person name="Vollmers J."/>
            <person name="Rivas-Marin E."/>
            <person name="Kohn T."/>
            <person name="Peeters S.H."/>
            <person name="Heuer A."/>
            <person name="Rast P."/>
            <person name="Oberbeckmann S."/>
            <person name="Bunk B."/>
            <person name="Jeske O."/>
            <person name="Meyerdierks A."/>
            <person name="Storesund J.E."/>
            <person name="Kallscheuer N."/>
            <person name="Luecker S."/>
            <person name="Lage O.M."/>
            <person name="Pohl T."/>
            <person name="Merkel B.J."/>
            <person name="Hornburger P."/>
            <person name="Mueller R.-W."/>
            <person name="Bruemmer F."/>
            <person name="Labrenz M."/>
            <person name="Spormann A.M."/>
            <person name="Op den Camp H."/>
            <person name="Overmann J."/>
            <person name="Amann R."/>
            <person name="Jetten M.S.M."/>
            <person name="Mascher T."/>
            <person name="Medema M.H."/>
            <person name="Devos D.P."/>
            <person name="Kaster A.-K."/>
            <person name="Ovreas L."/>
            <person name="Rohde M."/>
            <person name="Galperin M.Y."/>
            <person name="Jogler C."/>
        </authorList>
    </citation>
    <scope>NUCLEOTIDE SEQUENCE [LARGE SCALE GENOMIC DNA]</scope>
    <source>
        <strain evidence="2 3">I41</strain>
    </source>
</reference>
<gene>
    <name evidence="2" type="ORF">I41_49160</name>
</gene>
<name>A0A517U4W4_9BACT</name>
<proteinExistence type="predicted"/>
<evidence type="ECO:0000256" key="1">
    <source>
        <dbReference type="SAM" id="MobiDB-lite"/>
    </source>
</evidence>
<protein>
    <submittedName>
        <fullName evidence="2">Uncharacterized protein</fullName>
    </submittedName>
</protein>
<organism evidence="2 3">
    <name type="scientific">Lacipirellula limnantheis</name>
    <dbReference type="NCBI Taxonomy" id="2528024"/>
    <lineage>
        <taxon>Bacteria</taxon>
        <taxon>Pseudomonadati</taxon>
        <taxon>Planctomycetota</taxon>
        <taxon>Planctomycetia</taxon>
        <taxon>Pirellulales</taxon>
        <taxon>Lacipirellulaceae</taxon>
        <taxon>Lacipirellula</taxon>
    </lineage>
</organism>
<dbReference type="Proteomes" id="UP000317909">
    <property type="component" value="Chromosome"/>
</dbReference>
<feature type="region of interest" description="Disordered" evidence="1">
    <location>
        <begin position="1"/>
        <end position="35"/>
    </location>
</feature>
<evidence type="ECO:0000313" key="2">
    <source>
        <dbReference type="EMBL" id="QDT75674.1"/>
    </source>
</evidence>